<dbReference type="AlphaFoldDB" id="A0A9P7SCW2"/>
<dbReference type="Proteomes" id="UP000706124">
    <property type="component" value="Unassembled WGS sequence"/>
</dbReference>
<name>A0A9P7SCW2_9HYPO</name>
<reference evidence="1 2" key="1">
    <citation type="journal article" date="2020" name="bioRxiv">
        <title>Whole genome comparisons of ergot fungi reveals the divergence and evolution of species within the genus Claviceps are the result of varying mechanisms driving genome evolution and host range expansion.</title>
        <authorList>
            <person name="Wyka S.A."/>
            <person name="Mondo S.J."/>
            <person name="Liu M."/>
            <person name="Dettman J."/>
            <person name="Nalam V."/>
            <person name="Broders K.D."/>
        </authorList>
    </citation>
    <scope>NUCLEOTIDE SEQUENCE [LARGE SCALE GENOMIC DNA]</scope>
    <source>
        <strain evidence="1 2">CCC 1485</strain>
    </source>
</reference>
<proteinExistence type="predicted"/>
<dbReference type="EMBL" id="SRPO01000868">
    <property type="protein sequence ID" value="KAG5929026.1"/>
    <property type="molecule type" value="Genomic_DNA"/>
</dbReference>
<protein>
    <submittedName>
        <fullName evidence="1">Uncharacterized protein</fullName>
    </submittedName>
</protein>
<comment type="caution">
    <text evidence="1">The sequence shown here is derived from an EMBL/GenBank/DDBJ whole genome shotgun (WGS) entry which is preliminary data.</text>
</comment>
<evidence type="ECO:0000313" key="1">
    <source>
        <dbReference type="EMBL" id="KAG5929026.1"/>
    </source>
</evidence>
<evidence type="ECO:0000313" key="2">
    <source>
        <dbReference type="Proteomes" id="UP000706124"/>
    </source>
</evidence>
<accession>A0A9P7SCW2</accession>
<sequence>MSGSIPAKAVRTASVEVSWACDGTLSQDMSSRHEGSLNLRRDIHCAMRGRGVV</sequence>
<keyword evidence="2" id="KW-1185">Reference proteome</keyword>
<organism evidence="1 2">
    <name type="scientific">Claviceps pazoutovae</name>
    <dbReference type="NCBI Taxonomy" id="1649127"/>
    <lineage>
        <taxon>Eukaryota</taxon>
        <taxon>Fungi</taxon>
        <taxon>Dikarya</taxon>
        <taxon>Ascomycota</taxon>
        <taxon>Pezizomycotina</taxon>
        <taxon>Sordariomycetes</taxon>
        <taxon>Hypocreomycetidae</taxon>
        <taxon>Hypocreales</taxon>
        <taxon>Clavicipitaceae</taxon>
        <taxon>Claviceps</taxon>
    </lineage>
</organism>
<gene>
    <name evidence="1" type="ORF">E4U60_007540</name>
</gene>